<dbReference type="PROSITE" id="PS51502">
    <property type="entry name" value="S_R_A_B_BARREL"/>
    <property type="match status" value="1"/>
</dbReference>
<protein>
    <submittedName>
        <fullName evidence="4">Dabb family protein</fullName>
    </submittedName>
</protein>
<evidence type="ECO:0000256" key="2">
    <source>
        <dbReference type="SAM" id="SignalP"/>
    </source>
</evidence>
<keyword evidence="1 2" id="KW-0732">Signal</keyword>
<reference evidence="4 5" key="1">
    <citation type="submission" date="2023-11" db="EMBL/GenBank/DDBJ databases">
        <title>Gilvimarinus fulvus sp. nov., isolated from the surface of Kelp.</title>
        <authorList>
            <person name="Sun Y.Y."/>
            <person name="Gong Y."/>
            <person name="Du Z.J."/>
        </authorList>
    </citation>
    <scope>NUCLEOTIDE SEQUENCE [LARGE SCALE GENOMIC DNA]</scope>
    <source>
        <strain evidence="4 5">SDUM040013</strain>
    </source>
</reference>
<dbReference type="InterPro" id="IPR011008">
    <property type="entry name" value="Dimeric_a/b-barrel"/>
</dbReference>
<sequence length="137" mass="14999">MSTSNRRKFLTGAAALGATAALPTTAQAGECDMALPALEHKVFFWLKNPDSTEDRDTLIAGLKALEAIPSVKAIQIGVPASTEKRDVVDNSFQVSELMLFDNVEGQNAYQVHPLHKKFVDECSHLWERVVVFDSIAV</sequence>
<accession>A0ABU4S274</accession>
<evidence type="ECO:0000256" key="1">
    <source>
        <dbReference type="ARBA" id="ARBA00022729"/>
    </source>
</evidence>
<evidence type="ECO:0000313" key="5">
    <source>
        <dbReference type="Proteomes" id="UP001273505"/>
    </source>
</evidence>
<dbReference type="PROSITE" id="PS51318">
    <property type="entry name" value="TAT"/>
    <property type="match status" value="1"/>
</dbReference>
<dbReference type="Gene3D" id="3.30.70.100">
    <property type="match status" value="1"/>
</dbReference>
<comment type="caution">
    <text evidence="4">The sequence shown here is derived from an EMBL/GenBank/DDBJ whole genome shotgun (WGS) entry which is preliminary data.</text>
</comment>
<dbReference type="RefSeq" id="WP_302721726.1">
    <property type="nucleotide sequence ID" value="NZ_JAULRU010000371.1"/>
</dbReference>
<evidence type="ECO:0000259" key="3">
    <source>
        <dbReference type="PROSITE" id="PS51502"/>
    </source>
</evidence>
<dbReference type="InterPro" id="IPR006311">
    <property type="entry name" value="TAT_signal"/>
</dbReference>
<feature type="signal peptide" evidence="2">
    <location>
        <begin position="1"/>
        <end position="28"/>
    </location>
</feature>
<dbReference type="SMART" id="SM00886">
    <property type="entry name" value="Dabb"/>
    <property type="match status" value="1"/>
</dbReference>
<feature type="chain" id="PRO_5046826105" evidence="2">
    <location>
        <begin position="29"/>
        <end position="137"/>
    </location>
</feature>
<dbReference type="InterPro" id="IPR019546">
    <property type="entry name" value="TAT_signal_bac_arc"/>
</dbReference>
<gene>
    <name evidence="4" type="ORF">SCD92_18005</name>
</gene>
<dbReference type="EMBL" id="JAXAFO010000046">
    <property type="protein sequence ID" value="MDX6851277.1"/>
    <property type="molecule type" value="Genomic_DNA"/>
</dbReference>
<dbReference type="SUPFAM" id="SSF54909">
    <property type="entry name" value="Dimeric alpha+beta barrel"/>
    <property type="match status" value="1"/>
</dbReference>
<proteinExistence type="predicted"/>
<dbReference type="NCBIfam" id="TIGR01409">
    <property type="entry name" value="TAT_signal_seq"/>
    <property type="match status" value="1"/>
</dbReference>
<organism evidence="4 5">
    <name type="scientific">Gilvimarinus gilvus</name>
    <dbReference type="NCBI Taxonomy" id="3058038"/>
    <lineage>
        <taxon>Bacteria</taxon>
        <taxon>Pseudomonadati</taxon>
        <taxon>Pseudomonadota</taxon>
        <taxon>Gammaproteobacteria</taxon>
        <taxon>Cellvibrionales</taxon>
        <taxon>Cellvibrionaceae</taxon>
        <taxon>Gilvimarinus</taxon>
    </lineage>
</organism>
<name>A0ABU4S274_9GAMM</name>
<dbReference type="InterPro" id="IPR013097">
    <property type="entry name" value="Dabb"/>
</dbReference>
<dbReference type="Pfam" id="PF07876">
    <property type="entry name" value="Dabb"/>
    <property type="match status" value="1"/>
</dbReference>
<feature type="domain" description="Stress-response A/B barrel" evidence="3">
    <location>
        <begin position="38"/>
        <end position="134"/>
    </location>
</feature>
<dbReference type="Proteomes" id="UP001273505">
    <property type="component" value="Unassembled WGS sequence"/>
</dbReference>
<evidence type="ECO:0000313" key="4">
    <source>
        <dbReference type="EMBL" id="MDX6851277.1"/>
    </source>
</evidence>
<keyword evidence="5" id="KW-1185">Reference proteome</keyword>